<evidence type="ECO:0000256" key="1">
    <source>
        <dbReference type="ARBA" id="ARBA00007661"/>
    </source>
</evidence>
<dbReference type="AlphaFoldDB" id="A0A0U4G7D8"/>
<dbReference type="SUPFAM" id="SSF56542">
    <property type="entry name" value="Substrate-binding domain of HMG-CoA reductase"/>
    <property type="match status" value="1"/>
</dbReference>
<dbReference type="Gene3D" id="1.10.8.660">
    <property type="match status" value="1"/>
</dbReference>
<reference evidence="4 5" key="1">
    <citation type="submission" date="2016-01" db="EMBL/GenBank/DDBJ databases">
        <title>Complete genome sequence of strain Lentibacillus amyloliquefaciens LAM0015T isolated from saline sediment.</title>
        <authorList>
            <person name="Wang J.-L."/>
            <person name="He M.-X."/>
        </authorList>
    </citation>
    <scope>NUCLEOTIDE SEQUENCE [LARGE SCALE GENOMIC DNA]</scope>
    <source>
        <strain evidence="4 5">LAM0015</strain>
    </source>
</reference>
<evidence type="ECO:0000256" key="3">
    <source>
        <dbReference type="RuleBase" id="RU361219"/>
    </source>
</evidence>
<dbReference type="GO" id="GO:0015936">
    <property type="term" value="P:coenzyme A metabolic process"/>
    <property type="evidence" value="ECO:0007669"/>
    <property type="project" value="InterPro"/>
</dbReference>
<dbReference type="InterPro" id="IPR002202">
    <property type="entry name" value="HMG_CoA_Rdtase"/>
</dbReference>
<comment type="similarity">
    <text evidence="1 3">Belongs to the HMG-CoA reductase family.</text>
</comment>
<evidence type="ECO:0000313" key="4">
    <source>
        <dbReference type="EMBL" id="ALX48618.1"/>
    </source>
</evidence>
<sequence>MTSRISKFYQKSPEERLKTVSEFAGLSEEDVKILSGETTFSINQANRMIENVIGTFPVPLGLATNFKVDDKDVFVPMATEEPSVIAAVSHAAKHAYPSGGFHTSYSGSIVRAQIQVTGLNDPYFALAKIYETKEELLAFCNEQDPTLVSFGGGAIDLEVKIVRTEREKMVVVHLIVDTKDAMGANTVNTMAEASAPLIERITGGQVVLRILSNLADRRVVRARAVFENPFGDDREAAFRFMDAYDLAVHDPYRATTHNKGIMNGITAAVMATGNDTRAIEAGAHAYAARSGVYQSLTRYELAENGDIHGTIELPLSVGLVGGATQSHPVAKTVTKILNVKTAEELSGIIASIGLAQNFAGLKALATEGIQKGHMKLHARNMASMAGARDNQIDEVLKIAEKEGSYTFDKIKEIVNQLQS</sequence>
<dbReference type="PROSITE" id="PS00318">
    <property type="entry name" value="HMG_COA_REDUCTASE_2"/>
    <property type="match status" value="1"/>
</dbReference>
<name>A0A0U4G7D8_9BACI</name>
<dbReference type="GO" id="GO:0004420">
    <property type="term" value="F:hydroxymethylglutaryl-CoA reductase (NADPH) activity"/>
    <property type="evidence" value="ECO:0007669"/>
    <property type="project" value="InterPro"/>
</dbReference>
<keyword evidence="2 3" id="KW-0560">Oxidoreductase</keyword>
<dbReference type="CDD" id="cd00644">
    <property type="entry name" value="HMG-CoA_reductase_classII"/>
    <property type="match status" value="1"/>
</dbReference>
<dbReference type="InterPro" id="IPR023074">
    <property type="entry name" value="HMG_CoA_Rdtase_cat_sf"/>
</dbReference>
<dbReference type="STRING" id="1472767.AOX59_08350"/>
<accession>A0A0U4G7D8</accession>
<dbReference type="OrthoDB" id="9764892at2"/>
<dbReference type="GO" id="GO:0140643">
    <property type="term" value="F:hydroxymethylglutaryl-CoA reductase (NADH) activity"/>
    <property type="evidence" value="ECO:0007669"/>
    <property type="project" value="UniProtKB-EC"/>
</dbReference>
<dbReference type="EMBL" id="CP013862">
    <property type="protein sequence ID" value="ALX48618.1"/>
    <property type="molecule type" value="Genomic_DNA"/>
</dbReference>
<protein>
    <recommendedName>
        <fullName evidence="3">3-hydroxy-3-methylglutaryl coenzyme A reductase</fullName>
        <shortName evidence="3">HMG-CoA reductase</shortName>
        <ecNumber evidence="3">1.1.1.88</ecNumber>
    </recommendedName>
</protein>
<dbReference type="Proteomes" id="UP000050331">
    <property type="component" value="Chromosome"/>
</dbReference>
<dbReference type="RefSeq" id="WP_068444530.1">
    <property type="nucleotide sequence ID" value="NZ_CP013862.1"/>
</dbReference>
<gene>
    <name evidence="4" type="ORF">AOX59_08350</name>
</gene>
<dbReference type="PROSITE" id="PS01192">
    <property type="entry name" value="HMG_COA_REDUCTASE_3"/>
    <property type="match status" value="1"/>
</dbReference>
<dbReference type="Pfam" id="PF00368">
    <property type="entry name" value="HMG-CoA_red"/>
    <property type="match status" value="1"/>
</dbReference>
<dbReference type="PRINTS" id="PR00071">
    <property type="entry name" value="HMGCOARDTASE"/>
</dbReference>
<dbReference type="UniPathway" id="UPA00257">
    <property type="reaction ID" value="UER00367"/>
</dbReference>
<comment type="pathway">
    <text evidence="3">Metabolic intermediate metabolism; (R)-mevalonate degradation; (S)-3-hydroxy-3-methylglutaryl-CoA from (R)-mevalonate: step 1/1.</text>
</comment>
<dbReference type="InterPro" id="IPR023076">
    <property type="entry name" value="HMG_CoA_Rdtase_CS"/>
</dbReference>
<dbReference type="SUPFAM" id="SSF55035">
    <property type="entry name" value="NAD-binding domain of HMG-CoA reductase"/>
    <property type="match status" value="1"/>
</dbReference>
<proteinExistence type="inferred from homology"/>
<evidence type="ECO:0000256" key="2">
    <source>
        <dbReference type="ARBA" id="ARBA00023002"/>
    </source>
</evidence>
<dbReference type="InterPro" id="IPR009029">
    <property type="entry name" value="HMG_CoA_Rdtase_sub-bd_dom_sf"/>
</dbReference>
<dbReference type="PANTHER" id="PTHR10572">
    <property type="entry name" value="3-HYDROXY-3-METHYLGLUTARYL-COENZYME A REDUCTASE"/>
    <property type="match status" value="1"/>
</dbReference>
<dbReference type="KEGG" id="lao:AOX59_08350"/>
<dbReference type="NCBIfam" id="TIGR00532">
    <property type="entry name" value="HMG_CoA_R_NAD"/>
    <property type="match status" value="1"/>
</dbReference>
<dbReference type="PROSITE" id="PS50065">
    <property type="entry name" value="HMG_COA_REDUCTASE_4"/>
    <property type="match status" value="1"/>
</dbReference>
<evidence type="ECO:0000313" key="5">
    <source>
        <dbReference type="Proteomes" id="UP000050331"/>
    </source>
</evidence>
<keyword evidence="3" id="KW-0520">NAD</keyword>
<comment type="catalytic activity">
    <reaction evidence="3">
        <text>(R)-mevalonate + 2 NAD(+) + CoA = (3S)-3-hydroxy-3-methylglutaryl-CoA + 2 NADH + 2 H(+)</text>
        <dbReference type="Rhea" id="RHEA:14833"/>
        <dbReference type="ChEBI" id="CHEBI:15378"/>
        <dbReference type="ChEBI" id="CHEBI:36464"/>
        <dbReference type="ChEBI" id="CHEBI:43074"/>
        <dbReference type="ChEBI" id="CHEBI:57287"/>
        <dbReference type="ChEBI" id="CHEBI:57540"/>
        <dbReference type="ChEBI" id="CHEBI:57945"/>
        <dbReference type="EC" id="1.1.1.88"/>
    </reaction>
</comment>
<keyword evidence="5" id="KW-1185">Reference proteome</keyword>
<dbReference type="PANTHER" id="PTHR10572:SF24">
    <property type="entry name" value="3-HYDROXY-3-METHYLGLUTARYL-COENZYME A REDUCTASE"/>
    <property type="match status" value="1"/>
</dbReference>
<dbReference type="InterPro" id="IPR009023">
    <property type="entry name" value="HMG_CoA_Rdtase_NAD(P)-bd_sf"/>
</dbReference>
<dbReference type="InterPro" id="IPR004553">
    <property type="entry name" value="HMG_CoA_Rdtase_bac-typ"/>
</dbReference>
<organism evidence="4 5">
    <name type="scientific">Lentibacillus amyloliquefaciens</name>
    <dbReference type="NCBI Taxonomy" id="1472767"/>
    <lineage>
        <taxon>Bacteria</taxon>
        <taxon>Bacillati</taxon>
        <taxon>Bacillota</taxon>
        <taxon>Bacilli</taxon>
        <taxon>Bacillales</taxon>
        <taxon>Bacillaceae</taxon>
        <taxon>Lentibacillus</taxon>
    </lineage>
</organism>
<dbReference type="EC" id="1.1.1.88" evidence="3"/>
<dbReference type="Gene3D" id="3.90.770.10">
    <property type="entry name" value="3-hydroxy-3-methylglutaryl-coenzyme A Reductase, Chain A, domain 2"/>
    <property type="match status" value="2"/>
</dbReference>
<dbReference type="PROSITE" id="PS00066">
    <property type="entry name" value="HMG_COA_REDUCTASE_1"/>
    <property type="match status" value="1"/>
</dbReference>